<keyword evidence="2" id="KW-1003">Cell membrane</keyword>
<sequence length="567" mass="67156">MERLSFGDKISTAAENFLLWCFCLGTMLSGMLLSSEMFQGFAMQHDFLTINNLGDLEISGLHVYVPFDFEPVKSFCDNTPYKLNWRHRRGHEITDMIQSGNTENAYVIEESKFNFFFSDDKDTWHVVERFGFHHLSYKLRHYWLLENRMNTLLQRCVENGIIKHLKEKNKRLLTGIKPEQETSDKEVISSNVQPLSLSEMTNSFLLGALGLLLSTATFIAEIIYFAICYAISYCKHLETSGLYVCAPHIFESVNSFRKNTPYKLKWMLKMPYDITDMIQSRNKEYAYVIEESKFNFLFRYDKDTWHVVERFGFAIKKDILTINNLRDLETSRLFVYAPWFTEPIDNIPYKLYQIPKMSYDITEMIQSRNTENAYVIEESKFNFLFSNDKDIWHVVERFGYHHLSYKLRRLCHLENRMNTLIQRCLMLKSSYDIAVMIQSRNTENAYVIEESKFNFFFGNDKYIWHVVKRFGYHHLSYKLRHYWHLENRMNTLLQRCVEHGIDKYLKEKNKRLLTGIKHREETKDRELLSTNVKPVSLSDTTNSLLLGALGLLLSTFIAEKICFRFAA</sequence>
<dbReference type="EMBL" id="WJQU01000001">
    <property type="protein sequence ID" value="KAJ6646909.1"/>
    <property type="molecule type" value="Genomic_DNA"/>
</dbReference>
<dbReference type="AlphaFoldDB" id="A0A9Q0NCN5"/>
<dbReference type="GO" id="GO:0005886">
    <property type="term" value="C:plasma membrane"/>
    <property type="evidence" value="ECO:0007669"/>
    <property type="project" value="UniProtKB-SubCell"/>
</dbReference>
<proteinExistence type="predicted"/>
<accession>A0A9Q0NCN5</accession>
<dbReference type="InterPro" id="IPR052192">
    <property type="entry name" value="Insect_Ionotropic_Sensory_Rcpt"/>
</dbReference>
<keyword evidence="7" id="KW-0325">Glycoprotein</keyword>
<evidence type="ECO:0000256" key="2">
    <source>
        <dbReference type="ARBA" id="ARBA00022475"/>
    </source>
</evidence>
<evidence type="ECO:0000256" key="6">
    <source>
        <dbReference type="ARBA" id="ARBA00023170"/>
    </source>
</evidence>
<dbReference type="Proteomes" id="UP001151699">
    <property type="component" value="Chromosome A"/>
</dbReference>
<evidence type="ECO:0000256" key="5">
    <source>
        <dbReference type="ARBA" id="ARBA00023136"/>
    </source>
</evidence>
<gene>
    <name evidence="9" type="ORF">Bhyg_02123</name>
</gene>
<evidence type="ECO:0000256" key="7">
    <source>
        <dbReference type="ARBA" id="ARBA00023180"/>
    </source>
</evidence>
<feature type="transmembrane region" description="Helical" evidence="8">
    <location>
        <begin position="17"/>
        <end position="34"/>
    </location>
</feature>
<dbReference type="OrthoDB" id="8195814at2759"/>
<protein>
    <submittedName>
        <fullName evidence="9">Uncharacterized protein</fullName>
    </submittedName>
</protein>
<comment type="caution">
    <text evidence="9">The sequence shown here is derived from an EMBL/GenBank/DDBJ whole genome shotgun (WGS) entry which is preliminary data.</text>
</comment>
<keyword evidence="10" id="KW-1185">Reference proteome</keyword>
<evidence type="ECO:0000256" key="8">
    <source>
        <dbReference type="SAM" id="Phobius"/>
    </source>
</evidence>
<organism evidence="9 10">
    <name type="scientific">Pseudolycoriella hygida</name>
    <dbReference type="NCBI Taxonomy" id="35572"/>
    <lineage>
        <taxon>Eukaryota</taxon>
        <taxon>Metazoa</taxon>
        <taxon>Ecdysozoa</taxon>
        <taxon>Arthropoda</taxon>
        <taxon>Hexapoda</taxon>
        <taxon>Insecta</taxon>
        <taxon>Pterygota</taxon>
        <taxon>Neoptera</taxon>
        <taxon>Endopterygota</taxon>
        <taxon>Diptera</taxon>
        <taxon>Nematocera</taxon>
        <taxon>Sciaroidea</taxon>
        <taxon>Sciaridae</taxon>
        <taxon>Pseudolycoriella</taxon>
    </lineage>
</organism>
<keyword evidence="4 8" id="KW-1133">Transmembrane helix</keyword>
<comment type="subcellular location">
    <subcellularLocation>
        <location evidence="1">Cell membrane</location>
        <topology evidence="1">Multi-pass membrane protein</topology>
    </subcellularLocation>
</comment>
<evidence type="ECO:0000256" key="4">
    <source>
        <dbReference type="ARBA" id="ARBA00022989"/>
    </source>
</evidence>
<evidence type="ECO:0000313" key="10">
    <source>
        <dbReference type="Proteomes" id="UP001151699"/>
    </source>
</evidence>
<keyword evidence="5 8" id="KW-0472">Membrane</keyword>
<dbReference type="PANTHER" id="PTHR42643">
    <property type="entry name" value="IONOTROPIC RECEPTOR 20A-RELATED"/>
    <property type="match status" value="1"/>
</dbReference>
<evidence type="ECO:0000313" key="9">
    <source>
        <dbReference type="EMBL" id="KAJ6646909.1"/>
    </source>
</evidence>
<evidence type="ECO:0000256" key="1">
    <source>
        <dbReference type="ARBA" id="ARBA00004651"/>
    </source>
</evidence>
<reference evidence="9" key="1">
    <citation type="submission" date="2022-07" db="EMBL/GenBank/DDBJ databases">
        <authorList>
            <person name="Trinca V."/>
            <person name="Uliana J.V.C."/>
            <person name="Torres T.T."/>
            <person name="Ward R.J."/>
            <person name="Monesi N."/>
        </authorList>
    </citation>
    <scope>NUCLEOTIDE SEQUENCE</scope>
    <source>
        <strain evidence="9">HSMRA1968</strain>
        <tissue evidence="9">Whole embryos</tissue>
    </source>
</reference>
<dbReference type="PANTHER" id="PTHR42643:SF24">
    <property type="entry name" value="IONOTROPIC RECEPTOR 60A"/>
    <property type="match status" value="1"/>
</dbReference>
<keyword evidence="3 8" id="KW-0812">Transmembrane</keyword>
<evidence type="ECO:0000256" key="3">
    <source>
        <dbReference type="ARBA" id="ARBA00022692"/>
    </source>
</evidence>
<name>A0A9Q0NCN5_9DIPT</name>
<keyword evidence="6" id="KW-0675">Receptor</keyword>